<reference evidence="11" key="1">
    <citation type="submission" date="2021-01" db="EMBL/GenBank/DDBJ databases">
        <authorList>
            <person name="Corre E."/>
            <person name="Pelletier E."/>
            <person name="Niang G."/>
            <person name="Scheremetjew M."/>
            <person name="Finn R."/>
            <person name="Kale V."/>
            <person name="Holt S."/>
            <person name="Cochrane G."/>
            <person name="Meng A."/>
            <person name="Brown T."/>
            <person name="Cohen L."/>
        </authorList>
    </citation>
    <scope>NUCLEOTIDE SEQUENCE</scope>
    <source>
        <strain evidence="11">Clade-D-RCC2572</strain>
    </source>
</reference>
<comment type="pathway">
    <text evidence="1">Amino-acid biosynthesis; L-tryptophan biosynthesis; L-tryptophan from chorismate: step 2/5.</text>
</comment>
<protein>
    <recommendedName>
        <fullName evidence="2">anthranilate phosphoribosyltransferase</fullName>
        <ecNumber evidence="2">2.4.2.18</ecNumber>
    </recommendedName>
</protein>
<gene>
    <name evidence="11" type="ORF">OMED0929_LOCUS692</name>
</gene>
<dbReference type="InterPro" id="IPR017459">
    <property type="entry name" value="Glycosyl_Trfase_fam3_N_dom"/>
</dbReference>
<evidence type="ECO:0000256" key="5">
    <source>
        <dbReference type="ARBA" id="ARBA00022679"/>
    </source>
</evidence>
<evidence type="ECO:0000256" key="6">
    <source>
        <dbReference type="ARBA" id="ARBA00022822"/>
    </source>
</evidence>
<dbReference type="Gene3D" id="1.20.970.10">
    <property type="entry name" value="Transferase, Pyrimidine Nucleoside Phosphorylase, Chain C"/>
    <property type="match status" value="1"/>
</dbReference>
<evidence type="ECO:0000256" key="8">
    <source>
        <dbReference type="ARBA" id="ARBA00061500"/>
    </source>
</evidence>
<dbReference type="HAMAP" id="MF_00211">
    <property type="entry name" value="TrpD"/>
    <property type="match status" value="1"/>
</dbReference>
<dbReference type="EMBL" id="HBEW01000814">
    <property type="protein sequence ID" value="CAD8576471.1"/>
    <property type="molecule type" value="Transcribed_RNA"/>
</dbReference>
<dbReference type="SUPFAM" id="SSF52418">
    <property type="entry name" value="Nucleoside phosphorylase/phosphoribosyltransferase catalytic domain"/>
    <property type="match status" value="1"/>
</dbReference>
<dbReference type="Gene3D" id="3.40.1030.10">
    <property type="entry name" value="Nucleoside phosphorylase/phosphoribosyltransferase catalytic domain"/>
    <property type="match status" value="1"/>
</dbReference>
<evidence type="ECO:0000256" key="7">
    <source>
        <dbReference type="ARBA" id="ARBA00023141"/>
    </source>
</evidence>
<dbReference type="PANTHER" id="PTHR43285:SF2">
    <property type="entry name" value="ANTHRANILATE PHOSPHORIBOSYLTRANSFERASE"/>
    <property type="match status" value="1"/>
</dbReference>
<dbReference type="NCBIfam" id="TIGR01245">
    <property type="entry name" value="trpD"/>
    <property type="match status" value="1"/>
</dbReference>
<organism evidence="11">
    <name type="scientific">Ostreococcus mediterraneus</name>
    <dbReference type="NCBI Taxonomy" id="1486918"/>
    <lineage>
        <taxon>Eukaryota</taxon>
        <taxon>Viridiplantae</taxon>
        <taxon>Chlorophyta</taxon>
        <taxon>Mamiellophyceae</taxon>
        <taxon>Mamiellales</taxon>
        <taxon>Bathycoccaceae</taxon>
        <taxon>Ostreococcus</taxon>
    </lineage>
</organism>
<accession>A0A6T5YKT7</accession>
<dbReference type="Pfam" id="PF00591">
    <property type="entry name" value="Glycos_transf_3"/>
    <property type="match status" value="1"/>
</dbReference>
<evidence type="ECO:0000256" key="2">
    <source>
        <dbReference type="ARBA" id="ARBA00011948"/>
    </source>
</evidence>
<name>A0A6T5YKT7_9CHLO</name>
<comment type="similarity">
    <text evidence="8">Belongs to the anthranilate phosphoribosyltransferase family.</text>
</comment>
<feature type="domain" description="Glycosyl transferase family 3 N-terminal" evidence="10">
    <location>
        <begin position="59"/>
        <end position="118"/>
    </location>
</feature>
<proteinExistence type="inferred from homology"/>
<dbReference type="GO" id="GO:0004048">
    <property type="term" value="F:anthranilate phosphoribosyltransferase activity"/>
    <property type="evidence" value="ECO:0007669"/>
    <property type="project" value="UniProtKB-EC"/>
</dbReference>
<evidence type="ECO:0000256" key="4">
    <source>
        <dbReference type="ARBA" id="ARBA00022676"/>
    </source>
</evidence>
<keyword evidence="5" id="KW-0808">Transferase</keyword>
<feature type="domain" description="Glycosyl transferase family 3" evidence="9">
    <location>
        <begin position="125"/>
        <end position="374"/>
    </location>
</feature>
<dbReference type="Pfam" id="PF02885">
    <property type="entry name" value="Glycos_trans_3N"/>
    <property type="match status" value="1"/>
</dbReference>
<evidence type="ECO:0000259" key="9">
    <source>
        <dbReference type="Pfam" id="PF00591"/>
    </source>
</evidence>
<evidence type="ECO:0000313" key="11">
    <source>
        <dbReference type="EMBL" id="CAD8576471.1"/>
    </source>
</evidence>
<dbReference type="FunFam" id="3.40.1030.10:FF:000002">
    <property type="entry name" value="Anthranilate phosphoribosyltransferase"/>
    <property type="match status" value="1"/>
</dbReference>
<dbReference type="InterPro" id="IPR036320">
    <property type="entry name" value="Glycosyl_Trfase_fam3_N_dom_sf"/>
</dbReference>
<keyword evidence="3" id="KW-0028">Amino-acid biosynthesis</keyword>
<evidence type="ECO:0000256" key="3">
    <source>
        <dbReference type="ARBA" id="ARBA00022605"/>
    </source>
</evidence>
<keyword evidence="7" id="KW-0057">Aromatic amino acid biosynthesis</keyword>
<dbReference type="InterPro" id="IPR035902">
    <property type="entry name" value="Nuc_phospho_transferase"/>
</dbReference>
<evidence type="ECO:0000259" key="10">
    <source>
        <dbReference type="Pfam" id="PF02885"/>
    </source>
</evidence>
<dbReference type="SUPFAM" id="SSF47648">
    <property type="entry name" value="Nucleoside phosphorylase/phosphoribosyltransferase N-terminal domain"/>
    <property type="match status" value="1"/>
</dbReference>
<sequence length="393" mass="40941">MMTSARGRCERSGAGRCVIRGARVGVRGGERAAMRVHASSMSSVVFATAIPTNTIDLRKVIEDLCAGKDLSEDEAYRAMEALLDAEQTQIAAFLVLLRAKGETASEMAGLARAMQSRAVLVDAGDDVLDIVGTGGDDAGTVNISTGSCVLAAAAGAKVAKHGSRSVSSLCGSGDVLEALGVEIELGPEGMVKCIEQCGMGFMFAPRYHPAMAKVSPVRKQLKVRTAFNLLGPMLNPAHSKYALVGVYSTSVQHLMADSLMKLGMKKALVVHSMGLDELTPAGPADVVEVTPSGTRSYTFEPKDVGVKACTLEDLRGGDPQTNAAILRDSLGGQKGPVAETLILNAGVAMAAAAQAKDVAEGIAMCREAHESGAAGKKLNEWIALTQQLKAQEK</sequence>
<keyword evidence="6" id="KW-0822">Tryptophan biosynthesis</keyword>
<dbReference type="GO" id="GO:0005829">
    <property type="term" value="C:cytosol"/>
    <property type="evidence" value="ECO:0007669"/>
    <property type="project" value="TreeGrafter"/>
</dbReference>
<dbReference type="PANTHER" id="PTHR43285">
    <property type="entry name" value="ANTHRANILATE PHOSPHORIBOSYLTRANSFERASE"/>
    <property type="match status" value="1"/>
</dbReference>
<dbReference type="EC" id="2.4.2.18" evidence="2"/>
<dbReference type="GO" id="GO:0000162">
    <property type="term" value="P:L-tryptophan biosynthetic process"/>
    <property type="evidence" value="ECO:0007669"/>
    <property type="project" value="UniProtKB-KW"/>
</dbReference>
<dbReference type="InterPro" id="IPR005940">
    <property type="entry name" value="Anthranilate_Pribosyl_Tfrase"/>
</dbReference>
<dbReference type="AlphaFoldDB" id="A0A6T5YKT7"/>
<keyword evidence="4" id="KW-0328">Glycosyltransferase</keyword>
<dbReference type="InterPro" id="IPR000312">
    <property type="entry name" value="Glycosyl_Trfase_fam3"/>
</dbReference>
<evidence type="ECO:0000256" key="1">
    <source>
        <dbReference type="ARBA" id="ARBA00004907"/>
    </source>
</evidence>